<comment type="catalytic activity">
    <reaction evidence="15">
        <text>[GlcNAc-(1-&gt;4)-Mur2Ac(oyl-L-Ala-gamma-D-Glu-L-Lys-D-Ala-D-Ala)](n)-di-trans,octa-cis-undecaprenyl diphosphate + beta-D-GlcNAc-(1-&gt;4)-Mur2Ac(oyl-L-Ala-gamma-D-Glu-L-Lys-D-Ala-D-Ala)-di-trans,octa-cis-undecaprenyl diphosphate = [GlcNAc-(1-&gt;4)-Mur2Ac(oyl-L-Ala-gamma-D-Glu-L-Lys-D-Ala-D-Ala)](n+1)-di-trans,octa-cis-undecaprenyl diphosphate + di-trans,octa-cis-undecaprenyl diphosphate + H(+)</text>
        <dbReference type="Rhea" id="RHEA:23708"/>
        <dbReference type="Rhea" id="RHEA-COMP:9602"/>
        <dbReference type="Rhea" id="RHEA-COMP:9603"/>
        <dbReference type="ChEBI" id="CHEBI:15378"/>
        <dbReference type="ChEBI" id="CHEBI:58405"/>
        <dbReference type="ChEBI" id="CHEBI:60033"/>
        <dbReference type="ChEBI" id="CHEBI:78435"/>
        <dbReference type="EC" id="2.4.99.28"/>
    </reaction>
</comment>
<dbReference type="EMBL" id="JARSBN010000001">
    <property type="protein sequence ID" value="MDG4714795.1"/>
    <property type="molecule type" value="Genomic_DNA"/>
</dbReference>
<feature type="transmembrane region" description="Helical" evidence="16">
    <location>
        <begin position="351"/>
        <end position="372"/>
    </location>
</feature>
<evidence type="ECO:0000256" key="6">
    <source>
        <dbReference type="ARBA" id="ARBA00022984"/>
    </source>
</evidence>
<feature type="transmembrane region" description="Helical" evidence="16">
    <location>
        <begin position="195"/>
        <end position="214"/>
    </location>
</feature>
<dbReference type="Pfam" id="PF01098">
    <property type="entry name" value="FTSW_RODA_SPOVE"/>
    <property type="match status" value="1"/>
</dbReference>
<dbReference type="Proteomes" id="UP001529085">
    <property type="component" value="Unassembled WGS sequence"/>
</dbReference>
<proteinExistence type="inferred from homology"/>
<dbReference type="PANTHER" id="PTHR30474">
    <property type="entry name" value="CELL CYCLE PROTEIN"/>
    <property type="match status" value="1"/>
</dbReference>
<evidence type="ECO:0000313" key="17">
    <source>
        <dbReference type="EMBL" id="MDG4714795.1"/>
    </source>
</evidence>
<evidence type="ECO:0000256" key="3">
    <source>
        <dbReference type="ARBA" id="ARBA00022679"/>
    </source>
</evidence>
<evidence type="ECO:0000256" key="8">
    <source>
        <dbReference type="ARBA" id="ARBA00023136"/>
    </source>
</evidence>
<evidence type="ECO:0000256" key="2">
    <source>
        <dbReference type="ARBA" id="ARBA00022676"/>
    </source>
</evidence>
<dbReference type="PANTHER" id="PTHR30474:SF2">
    <property type="entry name" value="PEPTIDOGLYCAN GLYCOSYLTRANSFERASE FTSW-RELATED"/>
    <property type="match status" value="1"/>
</dbReference>
<comment type="caution">
    <text evidence="17">The sequence shown here is derived from an EMBL/GenBank/DDBJ whole genome shotgun (WGS) entry which is preliminary data.</text>
</comment>
<sequence>MQNIFSQIKGDRAIWAIATLLAIFSFLPVYSAASNLAYVGGTGNTFSFFVKHLVHLSLGFAIMYAVHKIPYRYFKGLSMVLIPVVIVLLLITILQGSTNAQGTNTSRWIQIPIVNMSFQTSTFAAVVLMVYVARYLSKIREKNVSFKETVLPLWGPVFFVLVLILPANFSTTAIIFTMVMMLAFIGGYPVKYLMVIIGSGLMALLMFILVAKAFPDAMPNRVDTWMSRVENFANGEDTEEDYQIEKAKIAIATGIKPLGPGKSVQKNFLPQSSSDFIFAIIIEEYGLFGGIFLLVMYSWLLFRIVVVSQKADTIFGSLLVLGVGLPIVFQALINMAVAVELFPVTGQTLPLISSGGTSIWMTCMAIGIILSVSAKRQEIKENEVLEGDNPLDILSETI</sequence>
<evidence type="ECO:0000256" key="12">
    <source>
        <dbReference type="ARBA" id="ARBA00041185"/>
    </source>
</evidence>
<feature type="transmembrane region" description="Helical" evidence="16">
    <location>
        <begin position="45"/>
        <end position="65"/>
    </location>
</feature>
<evidence type="ECO:0000256" key="5">
    <source>
        <dbReference type="ARBA" id="ARBA00022960"/>
    </source>
</evidence>
<keyword evidence="5" id="KW-0133">Cell shape</keyword>
<keyword evidence="8 16" id="KW-0472">Membrane</keyword>
<evidence type="ECO:0000256" key="1">
    <source>
        <dbReference type="ARBA" id="ARBA00004141"/>
    </source>
</evidence>
<organism evidence="17 18">
    <name type="scientific">Winogradskyella marincola</name>
    <dbReference type="NCBI Taxonomy" id="3037795"/>
    <lineage>
        <taxon>Bacteria</taxon>
        <taxon>Pseudomonadati</taxon>
        <taxon>Bacteroidota</taxon>
        <taxon>Flavobacteriia</taxon>
        <taxon>Flavobacteriales</taxon>
        <taxon>Flavobacteriaceae</taxon>
        <taxon>Winogradskyella</taxon>
    </lineage>
</organism>
<accession>A0ABT6FYP2</accession>
<keyword evidence="4 16" id="KW-0812">Transmembrane</keyword>
<dbReference type="InterPro" id="IPR001182">
    <property type="entry name" value="FtsW/RodA"/>
</dbReference>
<gene>
    <name evidence="17" type="ORF">P7122_02845</name>
</gene>
<feature type="transmembrane region" description="Helical" evidence="16">
    <location>
        <begin position="314"/>
        <end position="339"/>
    </location>
</feature>
<keyword evidence="2" id="KW-0328">Glycosyltransferase</keyword>
<keyword evidence="7 16" id="KW-1133">Transmembrane helix</keyword>
<evidence type="ECO:0000256" key="15">
    <source>
        <dbReference type="ARBA" id="ARBA00049902"/>
    </source>
</evidence>
<evidence type="ECO:0000256" key="14">
    <source>
        <dbReference type="ARBA" id="ARBA00044770"/>
    </source>
</evidence>
<reference evidence="17 18" key="1">
    <citation type="submission" date="2023-03" db="EMBL/GenBank/DDBJ databases">
        <title>Strain YYF002 represents a novel species in the genus Winogradskyella isolated from seawater.</title>
        <authorList>
            <person name="Fu Z.-Y."/>
        </authorList>
    </citation>
    <scope>NUCLEOTIDE SEQUENCE [LARGE SCALE GENOMIC DNA]</scope>
    <source>
        <strain evidence="17 18">YYF002</strain>
    </source>
</reference>
<protein>
    <recommendedName>
        <fullName evidence="12">Probable peptidoglycan glycosyltransferase FtsW</fullName>
        <ecNumber evidence="14">2.4.99.28</ecNumber>
    </recommendedName>
    <alternativeName>
        <fullName evidence="13">Cell division protein FtsW</fullName>
    </alternativeName>
    <alternativeName>
        <fullName evidence="10">Cell wall polymerase</fullName>
    </alternativeName>
    <alternativeName>
        <fullName evidence="9">Peptidoglycan polymerase</fullName>
    </alternativeName>
</protein>
<comment type="subcellular location">
    <subcellularLocation>
        <location evidence="1">Membrane</location>
        <topology evidence="1">Multi-pass membrane protein</topology>
    </subcellularLocation>
</comment>
<keyword evidence="6" id="KW-0573">Peptidoglycan synthesis</keyword>
<feature type="transmembrane region" description="Helical" evidence="16">
    <location>
        <begin position="116"/>
        <end position="137"/>
    </location>
</feature>
<evidence type="ECO:0000313" key="18">
    <source>
        <dbReference type="Proteomes" id="UP001529085"/>
    </source>
</evidence>
<feature type="transmembrane region" description="Helical" evidence="16">
    <location>
        <begin position="149"/>
        <end position="167"/>
    </location>
</feature>
<keyword evidence="3" id="KW-0808">Transferase</keyword>
<evidence type="ECO:0000256" key="11">
    <source>
        <dbReference type="ARBA" id="ARBA00038053"/>
    </source>
</evidence>
<keyword evidence="18" id="KW-1185">Reference proteome</keyword>
<dbReference type="EC" id="2.4.99.28" evidence="14"/>
<comment type="similarity">
    <text evidence="11">Belongs to the SEDS family. FtsW subfamily.</text>
</comment>
<evidence type="ECO:0000256" key="16">
    <source>
        <dbReference type="SAM" id="Phobius"/>
    </source>
</evidence>
<dbReference type="RefSeq" id="WP_278004259.1">
    <property type="nucleotide sequence ID" value="NZ_JARSBN010000001.1"/>
</dbReference>
<feature type="transmembrane region" description="Helical" evidence="16">
    <location>
        <begin position="276"/>
        <end position="302"/>
    </location>
</feature>
<feature type="transmembrane region" description="Helical" evidence="16">
    <location>
        <begin position="77"/>
        <end position="96"/>
    </location>
</feature>
<name>A0ABT6FYP2_9FLAO</name>
<feature type="transmembrane region" description="Helical" evidence="16">
    <location>
        <begin position="12"/>
        <end position="33"/>
    </location>
</feature>
<evidence type="ECO:0000256" key="10">
    <source>
        <dbReference type="ARBA" id="ARBA00033270"/>
    </source>
</evidence>
<evidence type="ECO:0000256" key="7">
    <source>
        <dbReference type="ARBA" id="ARBA00022989"/>
    </source>
</evidence>
<evidence type="ECO:0000256" key="13">
    <source>
        <dbReference type="ARBA" id="ARBA00041418"/>
    </source>
</evidence>
<evidence type="ECO:0000256" key="9">
    <source>
        <dbReference type="ARBA" id="ARBA00032370"/>
    </source>
</evidence>
<evidence type="ECO:0000256" key="4">
    <source>
        <dbReference type="ARBA" id="ARBA00022692"/>
    </source>
</evidence>
<feature type="transmembrane region" description="Helical" evidence="16">
    <location>
        <begin position="173"/>
        <end position="190"/>
    </location>
</feature>